<evidence type="ECO:0000313" key="3">
    <source>
        <dbReference type="Proteomes" id="UP000029120"/>
    </source>
</evidence>
<dbReference type="AlphaFoldDB" id="A0A087G8H4"/>
<protein>
    <submittedName>
        <fullName evidence="2">Uncharacterized protein</fullName>
    </submittedName>
</protein>
<proteinExistence type="predicted"/>
<name>A0A087G8H4_ARAAL</name>
<dbReference type="EMBL" id="CM002876">
    <property type="protein sequence ID" value="KFK26176.1"/>
    <property type="molecule type" value="Genomic_DNA"/>
</dbReference>
<reference evidence="3" key="1">
    <citation type="journal article" date="2015" name="Nat. Plants">
        <title>Genome expansion of Arabis alpina linked with retrotransposition and reduced symmetric DNA methylation.</title>
        <authorList>
            <person name="Willing E.M."/>
            <person name="Rawat V."/>
            <person name="Mandakova T."/>
            <person name="Maumus F."/>
            <person name="James G.V."/>
            <person name="Nordstroem K.J."/>
            <person name="Becker C."/>
            <person name="Warthmann N."/>
            <person name="Chica C."/>
            <person name="Szarzynska B."/>
            <person name="Zytnicki M."/>
            <person name="Albani M.C."/>
            <person name="Kiefer C."/>
            <person name="Bergonzi S."/>
            <person name="Castaings L."/>
            <person name="Mateos J.L."/>
            <person name="Berns M.C."/>
            <person name="Bujdoso N."/>
            <person name="Piofczyk T."/>
            <person name="de Lorenzo L."/>
            <person name="Barrero-Sicilia C."/>
            <person name="Mateos I."/>
            <person name="Piednoel M."/>
            <person name="Hagmann J."/>
            <person name="Chen-Min-Tao R."/>
            <person name="Iglesias-Fernandez R."/>
            <person name="Schuster S.C."/>
            <person name="Alonso-Blanco C."/>
            <person name="Roudier F."/>
            <person name="Carbonero P."/>
            <person name="Paz-Ares J."/>
            <person name="Davis S.J."/>
            <person name="Pecinka A."/>
            <person name="Quesneville H."/>
            <person name="Colot V."/>
            <person name="Lysak M.A."/>
            <person name="Weigel D."/>
            <person name="Coupland G."/>
            <person name="Schneeberger K."/>
        </authorList>
    </citation>
    <scope>NUCLEOTIDE SEQUENCE [LARGE SCALE GENOMIC DNA]</scope>
    <source>
        <strain evidence="3">cv. Pajares</strain>
    </source>
</reference>
<keyword evidence="3" id="KW-1185">Reference proteome</keyword>
<feature type="compositionally biased region" description="Polar residues" evidence="1">
    <location>
        <begin position="1"/>
        <end position="12"/>
    </location>
</feature>
<dbReference type="Gramene" id="KFK26176">
    <property type="protein sequence ID" value="KFK26176"/>
    <property type="gene ID" value="AALP_AA8G212800"/>
</dbReference>
<feature type="region of interest" description="Disordered" evidence="1">
    <location>
        <begin position="1"/>
        <end position="108"/>
    </location>
</feature>
<organism evidence="2 3">
    <name type="scientific">Arabis alpina</name>
    <name type="common">Alpine rock-cress</name>
    <dbReference type="NCBI Taxonomy" id="50452"/>
    <lineage>
        <taxon>Eukaryota</taxon>
        <taxon>Viridiplantae</taxon>
        <taxon>Streptophyta</taxon>
        <taxon>Embryophyta</taxon>
        <taxon>Tracheophyta</taxon>
        <taxon>Spermatophyta</taxon>
        <taxon>Magnoliopsida</taxon>
        <taxon>eudicotyledons</taxon>
        <taxon>Gunneridae</taxon>
        <taxon>Pentapetalae</taxon>
        <taxon>rosids</taxon>
        <taxon>malvids</taxon>
        <taxon>Brassicales</taxon>
        <taxon>Brassicaceae</taxon>
        <taxon>Arabideae</taxon>
        <taxon>Arabis</taxon>
    </lineage>
</organism>
<sequence length="170" mass="18602">MEGLENTSNQLRSKLVFRDADQQRLGLDGGSKSSPSSEAIIPNIPVKKTHQKVHSAPPQQPLNSRLGAKKEPRRAVTLHQQNQKKGLVKGTCKKRGGNSPVVGASSRKRNALRSVPAAKKKLNIEAHKSSKLTIYVPFHEDNSGRVSVPKASMPTTCKGSMVFQKPFNFQ</sequence>
<gene>
    <name evidence="2" type="ordered locus">AALP_Aa8g212800</name>
</gene>
<accession>A0A087G8H4</accession>
<evidence type="ECO:0000313" key="2">
    <source>
        <dbReference type="EMBL" id="KFK26176.1"/>
    </source>
</evidence>
<evidence type="ECO:0000256" key="1">
    <source>
        <dbReference type="SAM" id="MobiDB-lite"/>
    </source>
</evidence>
<dbReference type="Proteomes" id="UP000029120">
    <property type="component" value="Chromosome 8"/>
</dbReference>